<feature type="domain" description="Wings apart-like protein C-terminal" evidence="3">
    <location>
        <begin position="294"/>
        <end position="362"/>
    </location>
</feature>
<feature type="region of interest" description="Disordered" evidence="2">
    <location>
        <begin position="202"/>
        <end position="282"/>
    </location>
</feature>
<dbReference type="PANTHER" id="PTHR22100">
    <property type="entry name" value="WINGS APART-LIKE PROTEIN HOMOLOG"/>
    <property type="match status" value="1"/>
</dbReference>
<feature type="compositionally biased region" description="Polar residues" evidence="2">
    <location>
        <begin position="571"/>
        <end position="585"/>
    </location>
</feature>
<comment type="caution">
    <text evidence="4">The sequence shown here is derived from an EMBL/GenBank/DDBJ whole genome shotgun (WGS) entry which is preliminary data.</text>
</comment>
<feature type="region of interest" description="Disordered" evidence="2">
    <location>
        <begin position="567"/>
        <end position="588"/>
    </location>
</feature>
<evidence type="ECO:0000259" key="3">
    <source>
        <dbReference type="Pfam" id="PF07814"/>
    </source>
</evidence>
<feature type="compositionally biased region" description="Polar residues" evidence="2">
    <location>
        <begin position="248"/>
        <end position="265"/>
    </location>
</feature>
<feature type="compositionally biased region" description="Basic residues" evidence="2">
    <location>
        <begin position="11"/>
        <end position="20"/>
    </location>
</feature>
<comment type="similarity">
    <text evidence="1">Belongs to the WAPL family.</text>
</comment>
<evidence type="ECO:0000256" key="2">
    <source>
        <dbReference type="SAM" id="MobiDB-lite"/>
    </source>
</evidence>
<feature type="region of interest" description="Disordered" evidence="2">
    <location>
        <begin position="121"/>
        <end position="170"/>
    </location>
</feature>
<feature type="region of interest" description="Disordered" evidence="2">
    <location>
        <begin position="1"/>
        <end position="100"/>
    </location>
</feature>
<feature type="compositionally biased region" description="Polar residues" evidence="2">
    <location>
        <begin position="205"/>
        <end position="216"/>
    </location>
</feature>
<proteinExistence type="inferred from homology"/>
<dbReference type="InterPro" id="IPR011989">
    <property type="entry name" value="ARM-like"/>
</dbReference>
<dbReference type="InterPro" id="IPR039874">
    <property type="entry name" value="WAPL"/>
</dbReference>
<evidence type="ECO:0000313" key="4">
    <source>
        <dbReference type="EMBL" id="PPQ90051.1"/>
    </source>
</evidence>
<dbReference type="Proteomes" id="UP000283269">
    <property type="component" value="Unassembled WGS sequence"/>
</dbReference>
<feature type="compositionally biased region" description="Polar residues" evidence="2">
    <location>
        <begin position="134"/>
        <end position="156"/>
    </location>
</feature>
<feature type="region of interest" description="Disordered" evidence="2">
    <location>
        <begin position="660"/>
        <end position="681"/>
    </location>
</feature>
<name>A0A409XH45_PSICY</name>
<dbReference type="InParanoid" id="A0A409XH45"/>
<evidence type="ECO:0000313" key="5">
    <source>
        <dbReference type="Proteomes" id="UP000283269"/>
    </source>
</evidence>
<dbReference type="STRING" id="93625.A0A409XH45"/>
<dbReference type="Gene3D" id="1.25.10.10">
    <property type="entry name" value="Leucine-rich Repeat Variant"/>
    <property type="match status" value="2"/>
</dbReference>
<keyword evidence="5" id="KW-1185">Reference proteome</keyword>
<dbReference type="OrthoDB" id="78088at2759"/>
<protein>
    <recommendedName>
        <fullName evidence="3">Wings apart-like protein C-terminal domain-containing protein</fullName>
    </recommendedName>
</protein>
<reference evidence="4 5" key="1">
    <citation type="journal article" date="2018" name="Evol. Lett.">
        <title>Horizontal gene cluster transfer increased hallucinogenic mushroom diversity.</title>
        <authorList>
            <person name="Reynolds H.T."/>
            <person name="Vijayakumar V."/>
            <person name="Gluck-Thaler E."/>
            <person name="Korotkin H.B."/>
            <person name="Matheny P.B."/>
            <person name="Slot J.C."/>
        </authorList>
    </citation>
    <scope>NUCLEOTIDE SEQUENCE [LARGE SCALE GENOMIC DNA]</scope>
    <source>
        <strain evidence="4 5">2631</strain>
    </source>
</reference>
<dbReference type="EMBL" id="NHYD01001729">
    <property type="protein sequence ID" value="PPQ90051.1"/>
    <property type="molecule type" value="Genomic_DNA"/>
</dbReference>
<dbReference type="PANTHER" id="PTHR22100:SF13">
    <property type="entry name" value="WINGS APART-LIKE PROTEIN HOMOLOG"/>
    <property type="match status" value="1"/>
</dbReference>
<accession>A0A409XH45</accession>
<dbReference type="AlphaFoldDB" id="A0A409XH45"/>
<dbReference type="Pfam" id="PF07814">
    <property type="entry name" value="WAPL"/>
    <property type="match status" value="1"/>
</dbReference>
<dbReference type="InterPro" id="IPR022771">
    <property type="entry name" value="WAPL_C"/>
</dbReference>
<sequence>MVPGSHISKTYGKRSGLKRKQTNEPTELKDINAISVKRRRRSPDLMEVVEQTPSPAKTEVDINTDNEDSPLSRPPVKVVYGTPRKKASTPAVQQSPSKPARDLSLIFDDIVSLEYESTSPSKLAKRMLSRSKTESSVEGQSSLHETTFERTPSLPNLPSPSKYEEYTASTSKSTASILPLIAPSSRMPITRTYAGQFRSFLVPLPSSTPNDPLSTTIEDDELDTRESYSSLRNRWGVDNSEDDPYQYASPSPSKSTKSNMSTPDMSPSRHGRRKGKATLTGSYHPIPMPDLMNLKSISELRNKGENRRFFDEVGYLFEGMDKTGGIGLRRASALEITTKLCDPEFTGKAKAADFFTRTWDVFLDAGASKAEDKLLDTILAFFVALVARDPVSLSDLARHTPSTSLSPSTTSKQHTGIEPPSFVGILFHILESTFSDGDPLRLVTPNSTAEESEFKNAGIGKKDRLTLTSVYKTISSKSNLFSPNTSISTSLLISYALQNLAPSLISIKHFQSFLTSLRLTLAPGTSASLLSALSLHWKDGAELVPYETVYYHLQLLDTYLLDQWESPLPEGSQSQPEDNSRQQNEAVMEQARDSWLADDLVSLAGCLDTTLRILVSLTHADELWARKVLKCEYTMGWLLRLIHKTGEGLQRNRQQIKIEDTVKLEEQGDVPSEDPQAPTTDSTALDTLCLVLGLLTNLVQTVKEAKHIVHDTRLNPSCTLQRRACARKCVCSHPLSGIEILVQLYSYQQVKTESLSTSLDEDSPEARAEADASFLRGHLSVLFGMLMIDSPENQSAILTALPTLSLTTSPNPKNLKMAKRAKMNRLVEQAKDFAAFYTAVSNKLGGDKDSKVVKEVVTFLETKRDSFV</sequence>
<organism evidence="4 5">
    <name type="scientific">Psilocybe cyanescens</name>
    <dbReference type="NCBI Taxonomy" id="93625"/>
    <lineage>
        <taxon>Eukaryota</taxon>
        <taxon>Fungi</taxon>
        <taxon>Dikarya</taxon>
        <taxon>Basidiomycota</taxon>
        <taxon>Agaricomycotina</taxon>
        <taxon>Agaricomycetes</taxon>
        <taxon>Agaricomycetidae</taxon>
        <taxon>Agaricales</taxon>
        <taxon>Agaricineae</taxon>
        <taxon>Strophariaceae</taxon>
        <taxon>Psilocybe</taxon>
    </lineage>
</organism>
<gene>
    <name evidence="4" type="ORF">CVT25_006291</name>
</gene>
<evidence type="ECO:0000256" key="1">
    <source>
        <dbReference type="ARBA" id="ARBA00006854"/>
    </source>
</evidence>